<geneLocation type="mitochondrion" evidence="2"/>
<organism evidence="2">
    <name type="scientific">Macrophomina phaseolina</name>
    <dbReference type="NCBI Taxonomy" id="35725"/>
    <lineage>
        <taxon>Eukaryota</taxon>
        <taxon>Fungi</taxon>
        <taxon>Dikarya</taxon>
        <taxon>Ascomycota</taxon>
        <taxon>Pezizomycotina</taxon>
        <taxon>Dothideomycetes</taxon>
        <taxon>Dothideomycetes incertae sedis</taxon>
        <taxon>Botryosphaeriales</taxon>
        <taxon>Botryosphaeriaceae</taxon>
        <taxon>Macrophomina</taxon>
    </lineage>
</organism>
<dbReference type="RefSeq" id="YP_010248823.1">
    <property type="nucleotide sequence ID" value="NC_060329.1"/>
</dbReference>
<reference evidence="2" key="1">
    <citation type="submission" date="2021-02" db="EMBL/GenBank/DDBJ databases">
        <authorList>
            <person name="Yu H."/>
            <person name="He Y."/>
            <person name="Yang F."/>
        </authorList>
    </citation>
    <scope>NUCLEOTIDE SEQUENCE</scope>
</reference>
<protein>
    <submittedName>
        <fullName evidence="2">Uncharacterized protein</fullName>
    </submittedName>
</protein>
<dbReference type="EMBL" id="MW557546">
    <property type="protein sequence ID" value="QTT58102.1"/>
    <property type="molecule type" value="Genomic_DNA"/>
</dbReference>
<name>A0A8A9WFX9_9PEZI</name>
<feature type="transmembrane region" description="Helical" evidence="1">
    <location>
        <begin position="189"/>
        <end position="207"/>
    </location>
</feature>
<proteinExistence type="predicted"/>
<evidence type="ECO:0000313" key="2">
    <source>
        <dbReference type="EMBL" id="QTT58102.1"/>
    </source>
</evidence>
<keyword evidence="1" id="KW-0812">Transmembrane</keyword>
<keyword evidence="2" id="KW-0496">Mitochondrion</keyword>
<keyword evidence="1" id="KW-0472">Membrane</keyword>
<dbReference type="AlphaFoldDB" id="A0A8A9WFX9"/>
<accession>A0A8A9WFX9</accession>
<sequence length="581" mass="66942">MKNILNNKSYTRTPSLNSVNTRTPSLNSVNNATVLLNKATIGFKKTTNLGFINISYKCIKKRSKSRFALASKNGTILLQSGSSHHLVTLILFSNGNIYIYNYKLLKYLDSLINQIDLSPYNPGNWGIFSLGKGNISIPKMDIPIPKIPDLVDKLSSTVVDSGWSPFNTLNHRPTCGGVSSLLSQVDNPLLLIFGIFICIMVFFYIPGINTLNKSLSEGIKYLLGTEIGSGINNCLSSINDYLFDFSGHLSSYMVDPKSSFSQEFIDFNNNISLLSSLGLNTLSTTLGTGAIVYVYDRIINRPATRLYVYEEEIRDRFAHLWNQFRTAWPQGPILDPLVDFDLFDRILRREYWMRYYNTEWGSYDFSFFAEPLHLLQGNVVAWSSFRRYLEYSDLYVIPYEPFRREFEDRWFYDLESVYSDWGVDSERVFSDLELDIGYIVDSTSFRIGSLYQVANQLGHTLNTYDITVNSPHGESPLTITNPESILTGAPVESVRETLHRLDQDFRRFNRDIARNLAELAHWEEVIRYSPAFTHYFGSLAEQRRYTIGRRADLHRFYRLLVVYRVFPDLARRYAYFDLLDL</sequence>
<evidence type="ECO:0000256" key="1">
    <source>
        <dbReference type="SAM" id="Phobius"/>
    </source>
</evidence>
<keyword evidence="1" id="KW-1133">Transmembrane helix</keyword>
<dbReference type="GeneID" id="70588166"/>
<gene>
    <name evidence="2" type="primary">orf581</name>
</gene>